<comment type="caution">
    <text evidence="1">Lacks conserved residue(s) required for the propagation of feature annotation.</text>
</comment>
<keyword evidence="1" id="KW-0067">ATP-binding</keyword>
<dbReference type="HAMAP" id="MF_02128">
    <property type="entry name" value="TMP_kinase"/>
    <property type="match status" value="1"/>
</dbReference>
<feature type="binding site" evidence="1">
    <location>
        <begin position="167"/>
        <end position="168"/>
    </location>
    <ligand>
        <name>ATP</name>
        <dbReference type="ChEBI" id="CHEBI:30616"/>
    </ligand>
</feature>
<sequence length="376" mass="37864">MSETRPADPADPEGADTVQQLGEDVVLAALREVIDAHNAHNAPDAHRAPAPPGRGVPVGMPVGPGDDAAVLRLEDPRLVATTDTMSQDQDFRPGWWAYPAEAAHGVGTKAAAQNLSDLSAMGARPVALLVSLTLPPQTRLDWAVGVMSGIAAAATAPGAAGCVIAGGDLGSGDVVSVTITALGTPTGARSLLRSGARPGDQLAVCGPLGRAAAGLAVLEGEVSPARGAESLLEACLDAQRRPAPDLTAGPRALASGATAGLDVSDGLLRDADRLARASEVALVLEEQSLAEEITALGRLDAHSSRGWVLGGGEDYALLATFPGEADLPEGFRRIGEVRSCDGAPGVFAGGTVSAGWDSLRQGEGPASRSGSQSCGK</sequence>
<keyword evidence="1 4" id="KW-0418">Kinase</keyword>
<dbReference type="InterPro" id="IPR036921">
    <property type="entry name" value="PurM-like_N_sf"/>
</dbReference>
<dbReference type="CDD" id="cd02194">
    <property type="entry name" value="ThiL"/>
    <property type="match status" value="1"/>
</dbReference>
<dbReference type="PANTHER" id="PTHR30270:SF0">
    <property type="entry name" value="THIAMINE-MONOPHOSPHATE KINASE"/>
    <property type="match status" value="1"/>
</dbReference>
<feature type="binding site" evidence="1">
    <location>
        <position position="117"/>
    </location>
    <ligand>
        <name>Mg(2+)</name>
        <dbReference type="ChEBI" id="CHEBI:18420"/>
        <label>2</label>
    </ligand>
</feature>
<keyword evidence="1" id="KW-0479">Metal-binding</keyword>
<feature type="binding site" evidence="1">
    <location>
        <position position="67"/>
    </location>
    <ligand>
        <name>Mg(2+)</name>
        <dbReference type="ChEBI" id="CHEBI:18420"/>
        <label>3</label>
    </ligand>
</feature>
<dbReference type="GO" id="GO:0009228">
    <property type="term" value="P:thiamine biosynthetic process"/>
    <property type="evidence" value="ECO:0007669"/>
    <property type="project" value="UniProtKB-KW"/>
</dbReference>
<dbReference type="Proteomes" id="UP000535437">
    <property type="component" value="Unassembled WGS sequence"/>
</dbReference>
<gene>
    <name evidence="1" type="primary">thiL</name>
    <name evidence="4" type="ORF">HNR09_002729</name>
</gene>
<feature type="binding site" evidence="1">
    <location>
        <position position="356"/>
    </location>
    <ligand>
        <name>substrate</name>
    </ligand>
</feature>
<name>A0A7Z0GQM4_9MICC</name>
<feature type="binding site" evidence="1">
    <location>
        <position position="83"/>
    </location>
    <ligand>
        <name>Mg(2+)</name>
        <dbReference type="ChEBI" id="CHEBI:18420"/>
        <label>2</label>
    </ligand>
</feature>
<dbReference type="AlphaFoldDB" id="A0A7Z0GQM4"/>
<feature type="binding site" evidence="1">
    <location>
        <position position="81"/>
    </location>
    <ligand>
        <name>Mg(2+)</name>
        <dbReference type="ChEBI" id="CHEBI:18420"/>
        <label>4</label>
    </ligand>
</feature>
<dbReference type="GO" id="GO:0009229">
    <property type="term" value="P:thiamine diphosphate biosynthetic process"/>
    <property type="evidence" value="ECO:0007669"/>
    <property type="project" value="UniProtKB-UniRule"/>
</dbReference>
<dbReference type="UniPathway" id="UPA00060">
    <property type="reaction ID" value="UER00142"/>
</dbReference>
<feature type="region of interest" description="Disordered" evidence="2">
    <location>
        <begin position="39"/>
        <end position="58"/>
    </location>
</feature>
<dbReference type="GO" id="GO:0009030">
    <property type="term" value="F:thiamine-phosphate kinase activity"/>
    <property type="evidence" value="ECO:0007669"/>
    <property type="project" value="UniProtKB-UniRule"/>
</dbReference>
<dbReference type="SUPFAM" id="SSF55326">
    <property type="entry name" value="PurM N-terminal domain-like"/>
    <property type="match status" value="1"/>
</dbReference>
<comment type="pathway">
    <text evidence="1">Cofactor biosynthesis; thiamine diphosphate biosynthesis; thiamine diphosphate from thiamine phosphate: step 1/1.</text>
</comment>
<reference evidence="4 5" key="1">
    <citation type="submission" date="2020-07" db="EMBL/GenBank/DDBJ databases">
        <title>Sequencing the genomes of 1000 actinobacteria strains.</title>
        <authorList>
            <person name="Klenk H.-P."/>
        </authorList>
    </citation>
    <scope>NUCLEOTIDE SEQUENCE [LARGE SCALE GENOMIC DNA]</scope>
    <source>
        <strain evidence="4 5">DSM 15475</strain>
    </source>
</reference>
<protein>
    <recommendedName>
        <fullName evidence="1">Thiamine-monophosphate kinase</fullName>
        <shortName evidence="1">TMP kinase</shortName>
        <shortName evidence="1">Thiamine-phosphate kinase</shortName>
        <ecNumber evidence="1">2.7.4.16</ecNumber>
    </recommendedName>
</protein>
<accession>A0A7Z0GQM4</accession>
<dbReference type="Gene3D" id="3.30.1330.10">
    <property type="entry name" value="PurM-like, N-terminal domain"/>
    <property type="match status" value="1"/>
</dbReference>
<dbReference type="EC" id="2.7.4.16" evidence="1"/>
<comment type="similarity">
    <text evidence="1">Belongs to the thiamine-monophosphate kinase family.</text>
</comment>
<comment type="function">
    <text evidence="1">Catalyzes the ATP-dependent phosphorylation of thiamine-monophosphate (TMP) to form thiamine-pyrophosphate (TPP), the active form of vitamin B1.</text>
</comment>
<dbReference type="GO" id="GO:0000287">
    <property type="term" value="F:magnesium ion binding"/>
    <property type="evidence" value="ECO:0007669"/>
    <property type="project" value="UniProtKB-UniRule"/>
</dbReference>
<feature type="binding site" evidence="1">
    <location>
        <position position="83"/>
    </location>
    <ligand>
        <name>Mg(2+)</name>
        <dbReference type="ChEBI" id="CHEBI:18420"/>
        <label>1</label>
    </ligand>
</feature>
<feature type="binding site" evidence="1">
    <location>
        <position position="265"/>
    </location>
    <ligand>
        <name>Mg(2+)</name>
        <dbReference type="ChEBI" id="CHEBI:18420"/>
        <label>5</label>
    </ligand>
</feature>
<keyword evidence="5" id="KW-1185">Reference proteome</keyword>
<dbReference type="NCBIfam" id="TIGR01379">
    <property type="entry name" value="thiL"/>
    <property type="match status" value="1"/>
</dbReference>
<feature type="binding site" evidence="1">
    <location>
        <position position="313"/>
    </location>
    <ligand>
        <name>substrate</name>
    </ligand>
</feature>
<feature type="binding site" evidence="1">
    <location>
        <position position="168"/>
    </location>
    <ligand>
        <name>Mg(2+)</name>
        <dbReference type="ChEBI" id="CHEBI:18420"/>
        <label>1</label>
    </ligand>
</feature>
<dbReference type="SUPFAM" id="SSF56042">
    <property type="entry name" value="PurM C-terminal domain-like"/>
    <property type="match status" value="1"/>
</dbReference>
<feature type="binding site" evidence="1">
    <location>
        <position position="193"/>
    </location>
    <ligand>
        <name>ATP</name>
        <dbReference type="ChEBI" id="CHEBI:30616"/>
    </ligand>
</feature>
<feature type="binding site" evidence="1">
    <location>
        <position position="67"/>
    </location>
    <ligand>
        <name>Mg(2+)</name>
        <dbReference type="ChEBI" id="CHEBI:18420"/>
        <label>4</label>
    </ligand>
</feature>
<dbReference type="InterPro" id="IPR036676">
    <property type="entry name" value="PurM-like_C_sf"/>
</dbReference>
<dbReference type="GO" id="GO:0005524">
    <property type="term" value="F:ATP binding"/>
    <property type="evidence" value="ECO:0007669"/>
    <property type="project" value="UniProtKB-UniRule"/>
</dbReference>
<feature type="binding site" evidence="1">
    <location>
        <position position="90"/>
    </location>
    <ligand>
        <name>substrate</name>
    </ligand>
</feature>
<feature type="binding site" evidence="1">
    <location>
        <position position="117"/>
    </location>
    <ligand>
        <name>Mg(2+)</name>
        <dbReference type="ChEBI" id="CHEBI:18420"/>
        <label>3</label>
    </ligand>
</feature>
<evidence type="ECO:0000256" key="2">
    <source>
        <dbReference type="SAM" id="MobiDB-lite"/>
    </source>
</evidence>
<organism evidence="4 5">
    <name type="scientific">Nesterenkonia xinjiangensis</name>
    <dbReference type="NCBI Taxonomy" id="225327"/>
    <lineage>
        <taxon>Bacteria</taxon>
        <taxon>Bacillati</taxon>
        <taxon>Actinomycetota</taxon>
        <taxon>Actinomycetes</taxon>
        <taxon>Micrococcales</taxon>
        <taxon>Micrococcaceae</taxon>
        <taxon>Nesterenkonia</taxon>
    </lineage>
</organism>
<keyword evidence="1" id="KW-0784">Thiamine biosynthesis</keyword>
<evidence type="ECO:0000313" key="5">
    <source>
        <dbReference type="Proteomes" id="UP000535437"/>
    </source>
</evidence>
<comment type="miscellaneous">
    <text evidence="1">Reaction mechanism of ThiL seems to utilize a direct, inline transfer of the gamma-phosphate of ATP to TMP rather than a phosphorylated enzyme intermediate.</text>
</comment>
<feature type="domain" description="PurM-like N-terminal" evidence="3">
    <location>
        <begin position="65"/>
        <end position="183"/>
    </location>
</feature>
<comment type="caution">
    <text evidence="4">The sequence shown here is derived from an EMBL/GenBank/DDBJ whole genome shotgun (WGS) entry which is preliminary data.</text>
</comment>
<dbReference type="RefSeq" id="WP_179542555.1">
    <property type="nucleotide sequence ID" value="NZ_BAAALL010000001.1"/>
</dbReference>
<dbReference type="EMBL" id="JACCFY010000001">
    <property type="protein sequence ID" value="NYJ79318.1"/>
    <property type="molecule type" value="Genomic_DNA"/>
</dbReference>
<dbReference type="InterPro" id="IPR006283">
    <property type="entry name" value="ThiL-like"/>
</dbReference>
<keyword evidence="1 4" id="KW-0808">Transferase</keyword>
<feature type="binding site" evidence="1">
    <location>
        <position position="82"/>
    </location>
    <ligand>
        <name>Mg(2+)</name>
        <dbReference type="ChEBI" id="CHEBI:18420"/>
        <label>1</label>
    </ligand>
</feature>
<keyword evidence="1" id="KW-0547">Nucleotide-binding</keyword>
<feature type="binding site" evidence="1">
    <location>
        <position position="264"/>
    </location>
    <ligand>
        <name>ATP</name>
        <dbReference type="ChEBI" id="CHEBI:30616"/>
    </ligand>
</feature>
<evidence type="ECO:0000256" key="1">
    <source>
        <dbReference type="HAMAP-Rule" id="MF_02128"/>
    </source>
</evidence>
<dbReference type="InterPro" id="IPR016188">
    <property type="entry name" value="PurM-like_N"/>
</dbReference>
<proteinExistence type="inferred from homology"/>
<dbReference type="PANTHER" id="PTHR30270">
    <property type="entry name" value="THIAMINE-MONOPHOSPHATE KINASE"/>
    <property type="match status" value="1"/>
</dbReference>
<feature type="binding site" evidence="1">
    <location>
        <position position="117"/>
    </location>
    <ligand>
        <name>Mg(2+)</name>
        <dbReference type="ChEBI" id="CHEBI:18420"/>
        <label>4</label>
    </ligand>
</feature>
<feature type="binding site" evidence="1">
    <location>
        <position position="262"/>
    </location>
    <ligand>
        <name>Mg(2+)</name>
        <dbReference type="ChEBI" id="CHEBI:18420"/>
        <label>3</label>
    </ligand>
</feature>
<comment type="catalytic activity">
    <reaction evidence="1">
        <text>thiamine phosphate + ATP = thiamine diphosphate + ADP</text>
        <dbReference type="Rhea" id="RHEA:15913"/>
        <dbReference type="ChEBI" id="CHEBI:30616"/>
        <dbReference type="ChEBI" id="CHEBI:37575"/>
        <dbReference type="ChEBI" id="CHEBI:58937"/>
        <dbReference type="ChEBI" id="CHEBI:456216"/>
        <dbReference type="EC" id="2.7.4.16"/>
    </reaction>
</comment>
<dbReference type="Pfam" id="PF00586">
    <property type="entry name" value="AIRS"/>
    <property type="match status" value="1"/>
</dbReference>
<evidence type="ECO:0000313" key="4">
    <source>
        <dbReference type="EMBL" id="NYJ79318.1"/>
    </source>
</evidence>
<dbReference type="Gene3D" id="3.90.650.10">
    <property type="entry name" value="PurM-like C-terminal domain"/>
    <property type="match status" value="1"/>
</dbReference>
<evidence type="ECO:0000259" key="3">
    <source>
        <dbReference type="Pfam" id="PF00586"/>
    </source>
</evidence>
<keyword evidence="1" id="KW-0460">Magnesium</keyword>